<evidence type="ECO:0008006" key="5">
    <source>
        <dbReference type="Google" id="ProtNLM"/>
    </source>
</evidence>
<dbReference type="Proteomes" id="UP000297527">
    <property type="component" value="Unassembled WGS sequence"/>
</dbReference>
<keyword evidence="1" id="KW-0175">Coiled coil</keyword>
<comment type="caution">
    <text evidence="3">The sequence shown here is derived from an EMBL/GenBank/DDBJ whole genome shotgun (WGS) entry which is preliminary data.</text>
</comment>
<accession>A0A4Z1HN29</accession>
<protein>
    <recommendedName>
        <fullName evidence="5">Pinin/SDK/MemA protein domain-containing protein</fullName>
    </recommendedName>
</protein>
<evidence type="ECO:0000256" key="2">
    <source>
        <dbReference type="SAM" id="MobiDB-lite"/>
    </source>
</evidence>
<gene>
    <name evidence="3" type="ORF">BCON_0330g00120</name>
</gene>
<dbReference type="AlphaFoldDB" id="A0A4Z1HN29"/>
<evidence type="ECO:0000256" key="1">
    <source>
        <dbReference type="SAM" id="Coils"/>
    </source>
</evidence>
<feature type="region of interest" description="Disordered" evidence="2">
    <location>
        <begin position="1"/>
        <end position="47"/>
    </location>
</feature>
<dbReference type="EMBL" id="PQXN01000328">
    <property type="protein sequence ID" value="TGO46347.1"/>
    <property type="molecule type" value="Genomic_DNA"/>
</dbReference>
<sequence length="131" mass="14829">MPQPSQGSGPDPSQKRRTRLDPVASMKNKTNTPAARAATKTENDAKKSEFTGLRKVLEVVEAKMIADIREQEIQKLREKIEKNVADARAKANKEEKSQREVEIAALLMERRNIRIERVVVPVQISRKEKGL</sequence>
<keyword evidence="4" id="KW-1185">Reference proteome</keyword>
<dbReference type="OrthoDB" id="3563423at2759"/>
<feature type="compositionally biased region" description="Low complexity" evidence="2">
    <location>
        <begin position="1"/>
        <end position="12"/>
    </location>
</feature>
<reference evidence="3 4" key="1">
    <citation type="submission" date="2017-12" db="EMBL/GenBank/DDBJ databases">
        <title>Comparative genomics of Botrytis spp.</title>
        <authorList>
            <person name="Valero-Jimenez C.A."/>
            <person name="Tapia P."/>
            <person name="Veloso J."/>
            <person name="Silva-Moreno E."/>
            <person name="Staats M."/>
            <person name="Valdes J.H."/>
            <person name="Van Kan J.A.L."/>
        </authorList>
    </citation>
    <scope>NUCLEOTIDE SEQUENCE [LARGE SCALE GENOMIC DNA]</scope>
    <source>
        <strain evidence="3 4">MUCL11595</strain>
    </source>
</reference>
<evidence type="ECO:0000313" key="4">
    <source>
        <dbReference type="Proteomes" id="UP000297527"/>
    </source>
</evidence>
<proteinExistence type="predicted"/>
<name>A0A4Z1HN29_9HELO</name>
<organism evidence="3 4">
    <name type="scientific">Botryotinia convoluta</name>
    <dbReference type="NCBI Taxonomy" id="54673"/>
    <lineage>
        <taxon>Eukaryota</taxon>
        <taxon>Fungi</taxon>
        <taxon>Dikarya</taxon>
        <taxon>Ascomycota</taxon>
        <taxon>Pezizomycotina</taxon>
        <taxon>Leotiomycetes</taxon>
        <taxon>Helotiales</taxon>
        <taxon>Sclerotiniaceae</taxon>
        <taxon>Botryotinia</taxon>
    </lineage>
</organism>
<evidence type="ECO:0000313" key="3">
    <source>
        <dbReference type="EMBL" id="TGO46347.1"/>
    </source>
</evidence>
<feature type="coiled-coil region" evidence="1">
    <location>
        <begin position="70"/>
        <end position="97"/>
    </location>
</feature>